<accession>E8V210</accession>
<dbReference type="RefSeq" id="WP_013570297.1">
    <property type="nucleotide sequence ID" value="NC_014963.1"/>
</dbReference>
<evidence type="ECO:0000313" key="3">
    <source>
        <dbReference type="Proteomes" id="UP000006844"/>
    </source>
</evidence>
<organism evidence="2 3">
    <name type="scientific">Terriglobus saanensis (strain ATCC BAA-1853 / DSM 23119 / SP1PR4)</name>
    <dbReference type="NCBI Taxonomy" id="401053"/>
    <lineage>
        <taxon>Bacteria</taxon>
        <taxon>Pseudomonadati</taxon>
        <taxon>Acidobacteriota</taxon>
        <taxon>Terriglobia</taxon>
        <taxon>Terriglobales</taxon>
        <taxon>Acidobacteriaceae</taxon>
        <taxon>Terriglobus</taxon>
    </lineage>
</organism>
<dbReference type="KEGG" id="tsa:AciPR4_3818"/>
<dbReference type="HOGENOM" id="CLU_079080_0_0_0"/>
<name>E8V210_TERSS</name>
<proteinExistence type="predicted"/>
<evidence type="ECO:0000256" key="1">
    <source>
        <dbReference type="SAM" id="SignalP"/>
    </source>
</evidence>
<keyword evidence="3" id="KW-1185">Reference proteome</keyword>
<keyword evidence="1" id="KW-0732">Signal</keyword>
<reference evidence="2 3" key="1">
    <citation type="journal article" date="2012" name="Stand. Genomic Sci.">
        <title>Complete genome sequence of Terriglobus saanensis type strain SP1PR4(T), an Acidobacteria from tundra soil.</title>
        <authorList>
            <person name="Rawat S.R."/>
            <person name="Mannisto M.K."/>
            <person name="Starovoytov V."/>
            <person name="Goodwin L."/>
            <person name="Nolan M."/>
            <person name="Hauser L."/>
            <person name="Land M."/>
            <person name="Davenport K.W."/>
            <person name="Woyke T."/>
            <person name="Haggblom M.M."/>
        </authorList>
    </citation>
    <scope>NUCLEOTIDE SEQUENCE</scope>
    <source>
        <strain evidence="3">ATCC BAA-1853 / DSM 23119 / SP1PR4</strain>
    </source>
</reference>
<dbReference type="AlphaFoldDB" id="E8V210"/>
<dbReference type="Pfam" id="PF12543">
    <property type="entry name" value="DUF3738"/>
    <property type="match status" value="1"/>
</dbReference>
<dbReference type="STRING" id="401053.AciPR4_3818"/>
<evidence type="ECO:0000313" key="2">
    <source>
        <dbReference type="EMBL" id="ADV84567.1"/>
    </source>
</evidence>
<gene>
    <name evidence="2" type="ordered locus">AciPR4_3818</name>
</gene>
<dbReference type="InterPro" id="IPR017801">
    <property type="entry name" value="DUF3738"/>
</dbReference>
<evidence type="ECO:0008006" key="4">
    <source>
        <dbReference type="Google" id="ProtNLM"/>
    </source>
</evidence>
<dbReference type="eggNOG" id="COG4219">
    <property type="taxonomic scope" value="Bacteria"/>
</dbReference>
<dbReference type="NCBIfam" id="TIGR03435">
    <property type="entry name" value="Soli_TIGR03435"/>
    <property type="match status" value="1"/>
</dbReference>
<sequence>MQRARKDTPARKIFFRSALALLAIGFFIRPAATQAFDVASIRPSGAEVKFERDGNTEVSHGTLRMHDVTISTCIRYAYGVAPAQIVGYAKPISEVHYDITAKPDGDTSPEQMKLRMRTLLADRFKLAFHREKKELKVYALTVVKSGSKIHPSVSPDGPPSHQNSDIGFTARSMNMSDFADYLSGVINFPITDHTALPGRYDFAVDFTPYVDTHQNNDDTVRPDPVVVTNAALKGDLGLEISFRKEAVDVLVIDHVEPPTEN</sequence>
<feature type="chain" id="PRO_5003232961" description="Soil-associated protein, TIGR03435 family" evidence="1">
    <location>
        <begin position="32"/>
        <end position="261"/>
    </location>
</feature>
<feature type="signal peptide" evidence="1">
    <location>
        <begin position="1"/>
        <end position="31"/>
    </location>
</feature>
<dbReference type="EMBL" id="CP002467">
    <property type="protein sequence ID" value="ADV84567.1"/>
    <property type="molecule type" value="Genomic_DNA"/>
</dbReference>
<protein>
    <recommendedName>
        <fullName evidence="4">Soil-associated protein, TIGR03435 family</fullName>
    </recommendedName>
</protein>
<dbReference type="Proteomes" id="UP000006844">
    <property type="component" value="Chromosome"/>
</dbReference>